<comment type="catalytic activity">
    <reaction evidence="1">
        <text>a 2'-deoxyribonucleoside 5'-phosphate + H2O = a 2'-deoxyribonucleoside + phosphate</text>
        <dbReference type="Rhea" id="RHEA:36167"/>
        <dbReference type="ChEBI" id="CHEBI:15377"/>
        <dbReference type="ChEBI" id="CHEBI:18274"/>
        <dbReference type="ChEBI" id="CHEBI:43474"/>
        <dbReference type="ChEBI" id="CHEBI:65317"/>
        <dbReference type="EC" id="3.1.3.89"/>
    </reaction>
</comment>
<dbReference type="EMBL" id="CP000505">
    <property type="protein sequence ID" value="ABL78576.1"/>
    <property type="molecule type" value="Genomic_DNA"/>
</dbReference>
<comment type="subunit">
    <text evidence="4">Homodimer.</text>
</comment>
<dbReference type="Gene3D" id="1.10.3210.10">
    <property type="entry name" value="Hypothetical protein af1432"/>
    <property type="match status" value="1"/>
</dbReference>
<dbReference type="OrthoDB" id="46088at2157"/>
<keyword evidence="10" id="KW-1185">Reference proteome</keyword>
<dbReference type="EnsemblBacteria" id="ABL78576">
    <property type="protein sequence ID" value="ABL78576"/>
    <property type="gene ID" value="Tpen_1178"/>
</dbReference>
<dbReference type="InterPro" id="IPR039356">
    <property type="entry name" value="YfbR/HDDC2"/>
</dbReference>
<dbReference type="PANTHER" id="PTHR11845">
    <property type="entry name" value="5'-DEOXYNUCLEOTIDASE HDDC2"/>
    <property type="match status" value="1"/>
</dbReference>
<dbReference type="PANTHER" id="PTHR11845:SF13">
    <property type="entry name" value="5'-DEOXYNUCLEOTIDASE HDDC2"/>
    <property type="match status" value="1"/>
</dbReference>
<evidence type="ECO:0000256" key="5">
    <source>
        <dbReference type="ARBA" id="ARBA00012964"/>
    </source>
</evidence>
<dbReference type="EC" id="3.1.3.89" evidence="5"/>
<dbReference type="InterPro" id="IPR003607">
    <property type="entry name" value="HD/PDEase_dom"/>
</dbReference>
<dbReference type="SUPFAM" id="SSF109604">
    <property type="entry name" value="HD-domain/PDEase-like"/>
    <property type="match status" value="1"/>
</dbReference>
<dbReference type="GO" id="GO:0002953">
    <property type="term" value="F:5'-deoxynucleotidase activity"/>
    <property type="evidence" value="ECO:0007669"/>
    <property type="project" value="UniProtKB-EC"/>
</dbReference>
<dbReference type="Pfam" id="PF13023">
    <property type="entry name" value="HD_3"/>
    <property type="match status" value="1"/>
</dbReference>
<comment type="cofactor">
    <cofactor evidence="2">
        <name>Mn(2+)</name>
        <dbReference type="ChEBI" id="CHEBI:29035"/>
    </cofactor>
</comment>
<dbReference type="SMART" id="SM00471">
    <property type="entry name" value="HDc"/>
    <property type="match status" value="1"/>
</dbReference>
<dbReference type="GO" id="GO:0046872">
    <property type="term" value="F:metal ion binding"/>
    <property type="evidence" value="ECO:0007669"/>
    <property type="project" value="UniProtKB-KW"/>
</dbReference>
<feature type="domain" description="HD/PDEase" evidence="8">
    <location>
        <begin position="26"/>
        <end position="141"/>
    </location>
</feature>
<name>A1RZE6_THEPD</name>
<evidence type="ECO:0000256" key="7">
    <source>
        <dbReference type="ARBA" id="ARBA00022801"/>
    </source>
</evidence>
<dbReference type="STRING" id="368408.Tpen_1178"/>
<evidence type="ECO:0000313" key="9">
    <source>
        <dbReference type="EMBL" id="ABL78576.1"/>
    </source>
</evidence>
<reference evidence="10" key="1">
    <citation type="journal article" date="2008" name="J. Bacteriol.">
        <title>Genome sequence of Thermofilum pendens reveals an exceptional loss of biosynthetic pathways without genome reduction.</title>
        <authorList>
            <person name="Anderson I."/>
            <person name="Rodriguez J."/>
            <person name="Susanti D."/>
            <person name="Porat I."/>
            <person name="Reich C."/>
            <person name="Ulrich L.E."/>
            <person name="Elkins J.G."/>
            <person name="Mavromatis K."/>
            <person name="Lykidis A."/>
            <person name="Kim E."/>
            <person name="Thompson L.S."/>
            <person name="Nolan M."/>
            <person name="Land M."/>
            <person name="Copeland A."/>
            <person name="Lapidus A."/>
            <person name="Lucas S."/>
            <person name="Detter C."/>
            <person name="Zhulin I.B."/>
            <person name="Olsen G.J."/>
            <person name="Whitman W."/>
            <person name="Mukhopadhyay B."/>
            <person name="Bristow J."/>
            <person name="Kyrpides N."/>
        </authorList>
    </citation>
    <scope>NUCLEOTIDE SEQUENCE [LARGE SCALE GENOMIC DNA]</scope>
    <source>
        <strain evidence="10">DSM 2475 / Hrk 5</strain>
    </source>
</reference>
<dbReference type="KEGG" id="tpe:Tpen_1178"/>
<proteinExistence type="predicted"/>
<keyword evidence="7" id="KW-0378">Hydrolase</keyword>
<evidence type="ECO:0000256" key="4">
    <source>
        <dbReference type="ARBA" id="ARBA00011738"/>
    </source>
</evidence>
<protein>
    <recommendedName>
        <fullName evidence="5">5'-deoxynucleotidase</fullName>
        <ecNumber evidence="5">3.1.3.89</ecNumber>
    </recommendedName>
</protein>
<evidence type="ECO:0000256" key="6">
    <source>
        <dbReference type="ARBA" id="ARBA00022723"/>
    </source>
</evidence>
<evidence type="ECO:0000256" key="3">
    <source>
        <dbReference type="ARBA" id="ARBA00001941"/>
    </source>
</evidence>
<accession>A1RZE6</accession>
<dbReference type="AlphaFoldDB" id="A1RZE6"/>
<dbReference type="InterPro" id="IPR006674">
    <property type="entry name" value="HD_domain"/>
</dbReference>
<dbReference type="GeneID" id="4602044"/>
<sequence length="200" mass="22101">MEWERLLSLRHLPRTGWVLRGVPASIAETVADHSFLTALVAIDVARRARERGFELELEKVLAMSILHDVAEAVTGDVVRYVKQLDEELFGKAEEEALRSLGLGAYSALLAELRRLESPEALVVKASDDLATIIEGSRLLRQGYAGVEEILDNVCRHVEELSARARREFGDSLADAVEAVLKDSGAYCPPRSQPRRGESLP</sequence>
<dbReference type="RefSeq" id="WP_011752841.1">
    <property type="nucleotide sequence ID" value="NC_008698.1"/>
</dbReference>
<keyword evidence="6" id="KW-0479">Metal-binding</keyword>
<dbReference type="Proteomes" id="UP000000641">
    <property type="component" value="Chromosome"/>
</dbReference>
<organism evidence="9 10">
    <name type="scientific">Thermofilum pendens (strain DSM 2475 / Hrk 5)</name>
    <dbReference type="NCBI Taxonomy" id="368408"/>
    <lineage>
        <taxon>Archaea</taxon>
        <taxon>Thermoproteota</taxon>
        <taxon>Thermoprotei</taxon>
        <taxon>Thermofilales</taxon>
        <taxon>Thermofilaceae</taxon>
        <taxon>Thermofilum</taxon>
    </lineage>
</organism>
<evidence type="ECO:0000313" key="10">
    <source>
        <dbReference type="Proteomes" id="UP000000641"/>
    </source>
</evidence>
<comment type="cofactor">
    <cofactor evidence="3">
        <name>Co(2+)</name>
        <dbReference type="ChEBI" id="CHEBI:48828"/>
    </cofactor>
</comment>
<dbReference type="HOGENOM" id="CLU_039453_4_2_2"/>
<dbReference type="eggNOG" id="arCOG04311">
    <property type="taxonomic scope" value="Archaea"/>
</dbReference>
<gene>
    <name evidence="9" type="ordered locus">Tpen_1178</name>
</gene>
<evidence type="ECO:0000256" key="1">
    <source>
        <dbReference type="ARBA" id="ARBA00001638"/>
    </source>
</evidence>
<evidence type="ECO:0000256" key="2">
    <source>
        <dbReference type="ARBA" id="ARBA00001936"/>
    </source>
</evidence>
<evidence type="ECO:0000259" key="8">
    <source>
        <dbReference type="SMART" id="SM00471"/>
    </source>
</evidence>